<evidence type="ECO:0000313" key="4">
    <source>
        <dbReference type="Proteomes" id="UP000540787"/>
    </source>
</evidence>
<keyword evidence="4" id="KW-1185">Reference proteome</keyword>
<dbReference type="EMBL" id="JACHBX010000001">
    <property type="protein sequence ID" value="MBB6132476.1"/>
    <property type="molecule type" value="Genomic_DNA"/>
</dbReference>
<organism evidence="3 4">
    <name type="scientific">Massilia aurea</name>
    <dbReference type="NCBI Taxonomy" id="373040"/>
    <lineage>
        <taxon>Bacteria</taxon>
        <taxon>Pseudomonadati</taxon>
        <taxon>Pseudomonadota</taxon>
        <taxon>Betaproteobacteria</taxon>
        <taxon>Burkholderiales</taxon>
        <taxon>Oxalobacteraceae</taxon>
        <taxon>Telluria group</taxon>
        <taxon>Massilia</taxon>
    </lineage>
</organism>
<dbReference type="PANTHER" id="PTHR47909:SF2">
    <property type="entry name" value="GPI INOSITOL-DEACYLASE"/>
    <property type="match status" value="1"/>
</dbReference>
<dbReference type="PROSITE" id="PS51257">
    <property type="entry name" value="PROKAR_LIPOPROTEIN"/>
    <property type="match status" value="1"/>
</dbReference>
<keyword evidence="1" id="KW-0812">Transmembrane</keyword>
<dbReference type="Gene3D" id="3.40.50.1820">
    <property type="entry name" value="alpha/beta hydrolase"/>
    <property type="match status" value="1"/>
</dbReference>
<name>A0A7W9U6E4_9BURK</name>
<accession>A0A7W9U6E4</accession>
<dbReference type="SUPFAM" id="SSF53474">
    <property type="entry name" value="alpha/beta-Hydrolases"/>
    <property type="match status" value="1"/>
</dbReference>
<feature type="domain" description="AB hydrolase-1" evidence="2">
    <location>
        <begin position="111"/>
        <end position="231"/>
    </location>
</feature>
<dbReference type="PANTHER" id="PTHR47909">
    <property type="entry name" value="ALPHA/BETA-HYDROLASES SUPERFAMILY PROTEIN"/>
    <property type="match status" value="1"/>
</dbReference>
<dbReference type="InterPro" id="IPR000073">
    <property type="entry name" value="AB_hydrolase_1"/>
</dbReference>
<sequence>MSSRLLLRLILLVQALIACAIAAGAAWAGAGPWQAVAIGVMSVVLVRLAINANNFVMSRRVASPSPPRHQLGPVAAMRMLGEEFGASMLVSSWHMPRARPHTRIHPDCSTPPVLLLHGYGCNSGYWAHLTPLLDAAGISHATLDLEPLTGDIDGFADAIEEGATRLLRAAGAQQVIVVGHSMGGLAARAWLRRHGSAQAARVITLGTPHHGTCLATFGIGINAMQMQRAGVDGPACTWLRELAAHEDAATRARITSIYTHHDNIVAPQTSGHLEGARNLELGGVGHVALGRNRRVLALVMDEIGRVPTACPAPPVLHGAA</sequence>
<evidence type="ECO:0000313" key="3">
    <source>
        <dbReference type="EMBL" id="MBB6132476.1"/>
    </source>
</evidence>
<dbReference type="AlphaFoldDB" id="A0A7W9U6E4"/>
<dbReference type="Pfam" id="PF00561">
    <property type="entry name" value="Abhydrolase_1"/>
    <property type="match status" value="1"/>
</dbReference>
<keyword evidence="1" id="KW-1133">Transmembrane helix</keyword>
<dbReference type="InterPro" id="IPR029058">
    <property type="entry name" value="AB_hydrolase_fold"/>
</dbReference>
<dbReference type="RefSeq" id="WP_183550746.1">
    <property type="nucleotide sequence ID" value="NZ_JACHBX010000001.1"/>
</dbReference>
<proteinExistence type="predicted"/>
<reference evidence="3 4" key="1">
    <citation type="submission" date="2020-08" db="EMBL/GenBank/DDBJ databases">
        <title>The Agave Microbiome: Exploring the role of microbial communities in plant adaptations to desert environments.</title>
        <authorList>
            <person name="Partida-Martinez L.P."/>
        </authorList>
    </citation>
    <scope>NUCLEOTIDE SEQUENCE [LARGE SCALE GENOMIC DNA]</scope>
    <source>
        <strain evidence="3 4">AT3.2</strain>
    </source>
</reference>
<keyword evidence="1" id="KW-0472">Membrane</keyword>
<evidence type="ECO:0000259" key="2">
    <source>
        <dbReference type="Pfam" id="PF00561"/>
    </source>
</evidence>
<feature type="transmembrane region" description="Helical" evidence="1">
    <location>
        <begin position="32"/>
        <end position="50"/>
    </location>
</feature>
<comment type="caution">
    <text evidence="3">The sequence shown here is derived from an EMBL/GenBank/DDBJ whole genome shotgun (WGS) entry which is preliminary data.</text>
</comment>
<dbReference type="Proteomes" id="UP000540787">
    <property type="component" value="Unassembled WGS sequence"/>
</dbReference>
<protein>
    <submittedName>
        <fullName evidence="3">Pimeloyl-ACP methyl ester carboxylesterase</fullName>
    </submittedName>
</protein>
<evidence type="ECO:0000256" key="1">
    <source>
        <dbReference type="SAM" id="Phobius"/>
    </source>
</evidence>
<gene>
    <name evidence="3" type="ORF">HD842_000587</name>
</gene>